<dbReference type="CDD" id="cd00377">
    <property type="entry name" value="ICL_PEPM"/>
    <property type="match status" value="1"/>
</dbReference>
<dbReference type="PANTHER" id="PTHR42905">
    <property type="entry name" value="PHOSPHOENOLPYRUVATE CARBOXYLASE"/>
    <property type="match status" value="1"/>
</dbReference>
<dbReference type="Gene3D" id="3.20.20.60">
    <property type="entry name" value="Phosphoenolpyruvate-binding domains"/>
    <property type="match status" value="1"/>
</dbReference>
<dbReference type="OrthoDB" id="9780430at2"/>
<dbReference type="EMBL" id="AGUD01000093">
    <property type="protein sequence ID" value="EHN11557.1"/>
    <property type="molecule type" value="Genomic_DNA"/>
</dbReference>
<reference evidence="1 2" key="1">
    <citation type="journal article" date="2013" name="Biodegradation">
        <title>Quantitative proteomic analysis of ibuprofen-degrading Patulibacter sp. strain I11.</title>
        <authorList>
            <person name="Almeida B."/>
            <person name="Kjeldal H."/>
            <person name="Lolas I."/>
            <person name="Knudsen A.D."/>
            <person name="Carvalho G."/>
            <person name="Nielsen K.L."/>
            <person name="Barreto Crespo M.T."/>
            <person name="Stensballe A."/>
            <person name="Nielsen J.L."/>
        </authorList>
    </citation>
    <scope>NUCLEOTIDE SEQUENCE [LARGE SCALE GENOMIC DNA]</scope>
    <source>
        <strain evidence="1 2">I11</strain>
    </source>
</reference>
<dbReference type="AlphaFoldDB" id="H0E440"/>
<organism evidence="1 2">
    <name type="scientific">Patulibacter medicamentivorans</name>
    <dbReference type="NCBI Taxonomy" id="1097667"/>
    <lineage>
        <taxon>Bacteria</taxon>
        <taxon>Bacillati</taxon>
        <taxon>Actinomycetota</taxon>
        <taxon>Thermoleophilia</taxon>
        <taxon>Solirubrobacterales</taxon>
        <taxon>Patulibacteraceae</taxon>
        <taxon>Patulibacter</taxon>
    </lineage>
</organism>
<accession>H0E440</accession>
<dbReference type="InterPro" id="IPR040442">
    <property type="entry name" value="Pyrv_kinase-like_dom_sf"/>
</dbReference>
<evidence type="ECO:0000313" key="1">
    <source>
        <dbReference type="EMBL" id="EHN11557.1"/>
    </source>
</evidence>
<gene>
    <name evidence="1" type="ORF">PAI11_15660</name>
</gene>
<dbReference type="InterPro" id="IPR039556">
    <property type="entry name" value="ICL/PEPM"/>
</dbReference>
<comment type="caution">
    <text evidence="1">The sequence shown here is derived from an EMBL/GenBank/DDBJ whole genome shotgun (WGS) entry which is preliminary data.</text>
</comment>
<dbReference type="InterPro" id="IPR015813">
    <property type="entry name" value="Pyrv/PenolPyrv_kinase-like_dom"/>
</dbReference>
<dbReference type="SUPFAM" id="SSF51621">
    <property type="entry name" value="Phosphoenolpyruvate/pyruvate domain"/>
    <property type="match status" value="1"/>
</dbReference>
<protein>
    <submittedName>
        <fullName evidence="1">Putative carboxyvinyl-carboxyphosphonate phosphorylmutase</fullName>
        <ecNumber evidence="1">2.7.8.23</ecNumber>
    </submittedName>
</protein>
<name>H0E440_9ACTN</name>
<proteinExistence type="predicted"/>
<dbReference type="EC" id="2.7.8.23" evidence="1"/>
<keyword evidence="1" id="KW-0808">Transferase</keyword>
<evidence type="ECO:0000313" key="2">
    <source>
        <dbReference type="Proteomes" id="UP000005143"/>
    </source>
</evidence>
<dbReference type="RefSeq" id="WP_007572919.1">
    <property type="nucleotide sequence ID" value="NZ_AGUD01000093.1"/>
</dbReference>
<keyword evidence="2" id="KW-1185">Reference proteome</keyword>
<sequence>MSEPASLRTRPRGALADRALRLRALHRDGPLLVLPSVWDAASAQAAVAAGFPAVATASAAIAAAIGRPDQEGLGVHQMLDAVERIAAAVDVPVTADLESGYGLDPAALVDGLLDVGAVGLNLEDSDHAGGGRLRGADEQQRLLAAVRAAADASGIPVVLNARCDLLLRRDGDPATRLARTIGRLEGYAAAGADVLYPIGARDPDDLRTLATALPRPVNALADPGDDLAALAATGVRRVTFGPYLQRATMDAMAGLLGRWRPS</sequence>
<dbReference type="Proteomes" id="UP000005143">
    <property type="component" value="Unassembled WGS sequence"/>
</dbReference>
<dbReference type="Pfam" id="PF13714">
    <property type="entry name" value="PEP_mutase"/>
    <property type="match status" value="1"/>
</dbReference>
<dbReference type="PANTHER" id="PTHR42905:SF16">
    <property type="entry name" value="CARBOXYPHOSPHONOENOLPYRUVATE PHOSPHONOMUTASE-LIKE PROTEIN (AFU_ORTHOLOGUE AFUA_5G07230)"/>
    <property type="match status" value="1"/>
</dbReference>
<dbReference type="GO" id="GO:0008807">
    <property type="term" value="F:carboxyvinyl-carboxyphosphonate phosphorylmutase activity"/>
    <property type="evidence" value="ECO:0007669"/>
    <property type="project" value="UniProtKB-EC"/>
</dbReference>